<evidence type="ECO:0000313" key="4">
    <source>
        <dbReference type="EMBL" id="BFO19542.1"/>
    </source>
</evidence>
<dbReference type="InterPro" id="IPR001932">
    <property type="entry name" value="PPM-type_phosphatase-like_dom"/>
</dbReference>
<dbReference type="Gene3D" id="3.60.40.10">
    <property type="entry name" value="PPM-type phosphatase domain"/>
    <property type="match status" value="1"/>
</dbReference>
<reference evidence="4" key="1">
    <citation type="submission" date="2024-06" db="EMBL/GenBank/DDBJ databases">
        <authorList>
            <consortium name="consrtm"/>
            <person name="Uemura M."/>
            <person name="Terahara T."/>
        </authorList>
    </citation>
    <scope>NUCLEOTIDE SEQUENCE</scope>
    <source>
        <strain evidence="4">KM77-8</strain>
    </source>
</reference>
<reference evidence="4" key="2">
    <citation type="submission" date="2024-07" db="EMBL/GenBank/DDBJ databases">
        <title>Streptomyces haneummycinica sp. nov., a new antibiotic-producing actinobacterium isolated from marine sediment.</title>
        <authorList>
            <person name="Uemura M."/>
            <person name="Hamada M."/>
            <person name="Hirano S."/>
            <person name="Kobayashi K."/>
            <person name="Ohshiro T."/>
            <person name="Kobayashi T."/>
            <person name="Terahara T."/>
        </authorList>
    </citation>
    <scope>NUCLEOTIDE SEQUENCE</scope>
    <source>
        <strain evidence="4">KM77-8</strain>
    </source>
</reference>
<dbReference type="Gene3D" id="3.30.565.10">
    <property type="entry name" value="Histidine kinase-like ATPase, C-terminal domain"/>
    <property type="match status" value="1"/>
</dbReference>
<dbReference type="GO" id="GO:0004674">
    <property type="term" value="F:protein serine/threonine kinase activity"/>
    <property type="evidence" value="ECO:0007669"/>
    <property type="project" value="UniProtKB-KW"/>
</dbReference>
<dbReference type="Pfam" id="PF13581">
    <property type="entry name" value="HATPase_c_2"/>
    <property type="match status" value="1"/>
</dbReference>
<proteinExistence type="predicted"/>
<dbReference type="InterPro" id="IPR036890">
    <property type="entry name" value="HATPase_C_sf"/>
</dbReference>
<accession>A0AAT9HQG8</accession>
<dbReference type="AlphaFoldDB" id="A0AAT9HQG8"/>
<dbReference type="PANTHER" id="PTHR35526:SF3">
    <property type="entry name" value="ANTI-SIGMA-F FACTOR RSBW"/>
    <property type="match status" value="1"/>
</dbReference>
<name>A0AAT9HQG8_9ACTN</name>
<dbReference type="FunFam" id="3.30.565.10:FF:000028">
    <property type="entry name" value="PAS sensor protein"/>
    <property type="match status" value="1"/>
</dbReference>
<dbReference type="Pfam" id="PF07228">
    <property type="entry name" value="SpoIIE"/>
    <property type="match status" value="1"/>
</dbReference>
<dbReference type="PANTHER" id="PTHR35526">
    <property type="entry name" value="ANTI-SIGMA-F FACTOR RSBW-RELATED"/>
    <property type="match status" value="1"/>
</dbReference>
<dbReference type="EMBL" id="AP035768">
    <property type="protein sequence ID" value="BFO19542.1"/>
    <property type="molecule type" value="Genomic_DNA"/>
</dbReference>
<organism evidence="4">
    <name type="scientific">Streptomyces haneummycinicus</name>
    <dbReference type="NCBI Taxonomy" id="3074435"/>
    <lineage>
        <taxon>Bacteria</taxon>
        <taxon>Bacillati</taxon>
        <taxon>Actinomycetota</taxon>
        <taxon>Actinomycetes</taxon>
        <taxon>Kitasatosporales</taxon>
        <taxon>Streptomycetaceae</taxon>
        <taxon>Streptomyces</taxon>
    </lineage>
</organism>
<dbReference type="CDD" id="cd16936">
    <property type="entry name" value="HATPase_RsbW-like"/>
    <property type="match status" value="1"/>
</dbReference>
<feature type="domain" description="PPM-type phosphatase" evidence="2">
    <location>
        <begin position="2"/>
        <end position="102"/>
    </location>
</feature>
<evidence type="ECO:0000259" key="3">
    <source>
        <dbReference type="Pfam" id="PF13581"/>
    </source>
</evidence>
<dbReference type="InterPro" id="IPR036457">
    <property type="entry name" value="PPM-type-like_dom_sf"/>
</dbReference>
<keyword evidence="1" id="KW-0808">Transferase</keyword>
<dbReference type="InterPro" id="IPR050267">
    <property type="entry name" value="Anti-sigma-factor_SerPK"/>
</dbReference>
<dbReference type="SUPFAM" id="SSF55874">
    <property type="entry name" value="ATPase domain of HSP90 chaperone/DNA topoisomerase II/histidine kinase"/>
    <property type="match status" value="1"/>
</dbReference>
<gene>
    <name evidence="4" type="ORF">SHKM778_59300</name>
</gene>
<dbReference type="InterPro" id="IPR003594">
    <property type="entry name" value="HATPase_dom"/>
</dbReference>
<keyword evidence="1" id="KW-0418">Kinase</keyword>
<sequence>MIAPDGTVTFVELPEGPALGIGGPPFESAELTLPEGSTLALHTDGLLLPSDRDGDFDTDRDRLRRTLEDSGQPTLELSCRAVVDALVPTRPYDDVALLMARTKRLDPRQVAAWDLSADPAVVAEARRTATGQLTRWGLDELVFTTELVVSELVTNAIRYATGPVRLRLIHERSLVCEVVDGGATAPHLRHPRATDEGGRGLLLVSQLAERWGTRFVPGGKIIWAEQSLTAPPE</sequence>
<protein>
    <submittedName>
        <fullName evidence="4">Uncharacterized protein</fullName>
    </submittedName>
</protein>
<evidence type="ECO:0000259" key="2">
    <source>
        <dbReference type="Pfam" id="PF07228"/>
    </source>
</evidence>
<evidence type="ECO:0000256" key="1">
    <source>
        <dbReference type="ARBA" id="ARBA00022527"/>
    </source>
</evidence>
<keyword evidence="1" id="KW-0723">Serine/threonine-protein kinase</keyword>
<feature type="domain" description="Histidine kinase/HSP90-like ATPase" evidence="3">
    <location>
        <begin position="115"/>
        <end position="223"/>
    </location>
</feature>